<evidence type="ECO:0000256" key="3">
    <source>
        <dbReference type="ARBA" id="ARBA00022806"/>
    </source>
</evidence>
<evidence type="ECO:0000256" key="6">
    <source>
        <dbReference type="SAM" id="MobiDB-lite"/>
    </source>
</evidence>
<dbReference type="CDD" id="cd18011">
    <property type="entry name" value="DEXDc_RapA"/>
    <property type="match status" value="1"/>
</dbReference>
<sequence>MPRPTKRSALACLSKKRLIGIARDFELEITQASPKDEFIEGLARSKAASFTKVIAALPLTELRKICRAHELTSSGKKAALIERILGQNAVKPEPAIDNAEVEPEPEPEPVAVRESIETKAGGDVGKPETASVLDALTRERLFDLGRVFGAGLRASRQTKSAIAETLARTLGSARLLEILRELGRDELRGVCRAHGLDDSKATRPELIERIAHAAGLESSEVPPVPLMSHDGVPHAGQVLAARGRQWLIEAVEPAEHGESPLLRLACLDDDAPGRKLEILWDLEIGARVIEPEAHGLGKPTRLDPPSHFGAYLHALKWSAVSAADPTRFQAPFRAGIKLMAHQLTPLMKALELPRANLFIADDVGLGKTIEAGLVLQELILRQQAGFVLVVCPASVSLQWRDEMMRRFGLRFEVMSRQFIANRRRERGFGVNPWATHNRFIVSHPLIRRPDYRDPLLAHLGHRAEKGLLILDEAHVAAPASASKYAVDSDTTRAIRDLAPKFDNRLFLSATPHNGHSNSFSALLEILDPIRFTRGVPVKGAEALAPVMVRRLKRDLRQLGVERFPSRILTRIILEHGERGWNASAERYDAEEGTREPPTTLAKDLGGDDLELELAQQLARYTELCAPAKGRGRLVFVNLQKRLLSSPEAFARTLEVHSWSVTKAGGVSVRAPASQQEIFEDPELHGVDDDAAAADEDALVRASSAALPSPSEEATALLKTMRALAEKGRRQPDGKARALLAWLREHLCPGIGVAKVRGAKTKWSERRVIIFTEYGDTKRYLQEIIAEAIAGTERADERVLVFHGGMGDETRDEVQRAFNAEPAEHPVRILLATDAAREGINLQAHCADLFHFDVPWNPSRLEQRNGRIDRTLQQADEVRCHYFVYADRKEDRVLETLIRKIDTVQRELGSVGAVLMDEMERTLQPGITDRTAKKVEAIGADARTQTAEEELEGQRKKLELLEQEIHRAGQRLERSRRALEVGPEALRGVVDIGLGLSGSSGLGEGPKTSSGRESFVLPELDRSWQRTLDTLRPPRGRKEAFWEWRKKPPRSVTFEPLERMTDDAEQLHLAHPFVKRILDRFLAQGYGAHDLSRVCGVVVPGETVARVLAYARLTLFGPGAARLHDEMLVVAAPWPSSPAEVTPYKDPATSARAREVSEQALAASGRALADKTASRALTQAPELFASLWPHLRAEADTRGVEAKNGLARRARKESDELRALLERQREAIREAKGELGQTKLFEVGDKNQRRQIELDIEHLGRREERIEVELEDEPRAIEALYDVQMTRLTPVGLVVAWPEAMT</sequence>
<dbReference type="CDD" id="cd18793">
    <property type="entry name" value="SF2_C_SNF"/>
    <property type="match status" value="1"/>
</dbReference>
<evidence type="ECO:0000256" key="2">
    <source>
        <dbReference type="ARBA" id="ARBA00022801"/>
    </source>
</evidence>
<evidence type="ECO:0000256" key="5">
    <source>
        <dbReference type="SAM" id="Coils"/>
    </source>
</evidence>
<dbReference type="PROSITE" id="PS51194">
    <property type="entry name" value="HELICASE_CTER"/>
    <property type="match status" value="1"/>
</dbReference>
<dbReference type="Gene3D" id="3.40.50.300">
    <property type="entry name" value="P-loop containing nucleotide triphosphate hydrolases"/>
    <property type="match status" value="1"/>
</dbReference>
<dbReference type="PANTHER" id="PTHR45766:SF6">
    <property type="entry name" value="SWI_SNF-RELATED MATRIX-ASSOCIATED ACTIN-DEPENDENT REGULATOR OF CHROMATIN SUBFAMILY A-LIKE PROTEIN 1"/>
    <property type="match status" value="1"/>
</dbReference>
<evidence type="ECO:0000259" key="7">
    <source>
        <dbReference type="PROSITE" id="PS50800"/>
    </source>
</evidence>
<keyword evidence="2 10" id="KW-0378">Hydrolase</keyword>
<dbReference type="PANTHER" id="PTHR45766">
    <property type="entry name" value="DNA ANNEALING HELICASE AND ENDONUCLEASE ZRANB3 FAMILY MEMBER"/>
    <property type="match status" value="1"/>
</dbReference>
<dbReference type="EC" id="3.6.4.-" evidence="10"/>
<keyword evidence="1" id="KW-0547">Nucleotide-binding</keyword>
<proteinExistence type="predicted"/>
<dbReference type="PROSITE" id="PS50800">
    <property type="entry name" value="SAP"/>
    <property type="match status" value="1"/>
</dbReference>
<feature type="region of interest" description="Disordered" evidence="6">
    <location>
        <begin position="585"/>
        <end position="604"/>
    </location>
</feature>
<dbReference type="Pfam" id="PF00176">
    <property type="entry name" value="SNF2-rel_dom"/>
    <property type="match status" value="1"/>
</dbReference>
<dbReference type="GO" id="GO:0004386">
    <property type="term" value="F:helicase activity"/>
    <property type="evidence" value="ECO:0007669"/>
    <property type="project" value="UniProtKB-KW"/>
</dbReference>
<keyword evidence="3" id="KW-0347">Helicase</keyword>
<dbReference type="SUPFAM" id="SSF52540">
    <property type="entry name" value="P-loop containing nucleoside triphosphate hydrolases"/>
    <property type="match status" value="2"/>
</dbReference>
<gene>
    <name evidence="10" type="primary">rapA_1</name>
    <name evidence="10" type="ORF">ENSA5_28970</name>
</gene>
<dbReference type="InterPro" id="IPR001650">
    <property type="entry name" value="Helicase_C-like"/>
</dbReference>
<dbReference type="InterPro" id="IPR003034">
    <property type="entry name" value="SAP_dom"/>
</dbReference>
<dbReference type="GO" id="GO:0016787">
    <property type="term" value="F:hydrolase activity"/>
    <property type="evidence" value="ECO:0007669"/>
    <property type="project" value="UniProtKB-KW"/>
</dbReference>
<dbReference type="Gene3D" id="3.40.50.10810">
    <property type="entry name" value="Tandem AAA-ATPase domain"/>
    <property type="match status" value="1"/>
</dbReference>
<accession>A0A2S9Y2Q2</accession>
<keyword evidence="4" id="KW-0067">ATP-binding</keyword>
<dbReference type="InterPro" id="IPR038718">
    <property type="entry name" value="SNF2-like_sf"/>
</dbReference>
<feature type="domain" description="SAP" evidence="7">
    <location>
        <begin position="54"/>
        <end position="88"/>
    </location>
</feature>
<dbReference type="InterPro" id="IPR049730">
    <property type="entry name" value="SNF2/RAD54-like_C"/>
</dbReference>
<dbReference type="Pfam" id="PF00271">
    <property type="entry name" value="Helicase_C"/>
    <property type="match status" value="1"/>
</dbReference>
<dbReference type="SMART" id="SM00490">
    <property type="entry name" value="HELICc"/>
    <property type="match status" value="1"/>
</dbReference>
<dbReference type="InterPro" id="IPR027417">
    <property type="entry name" value="P-loop_NTPase"/>
</dbReference>
<dbReference type="Proteomes" id="UP000237968">
    <property type="component" value="Unassembled WGS sequence"/>
</dbReference>
<dbReference type="OrthoDB" id="18878at2"/>
<dbReference type="EMBL" id="PVNK01000141">
    <property type="protein sequence ID" value="PRP99388.1"/>
    <property type="molecule type" value="Genomic_DNA"/>
</dbReference>
<evidence type="ECO:0000256" key="1">
    <source>
        <dbReference type="ARBA" id="ARBA00022741"/>
    </source>
</evidence>
<reference evidence="10 11" key="1">
    <citation type="submission" date="2018-03" db="EMBL/GenBank/DDBJ databases">
        <title>Draft Genome Sequences of the Obligatory Marine Myxobacteria Enhygromyxa salina SWB005.</title>
        <authorList>
            <person name="Poehlein A."/>
            <person name="Moghaddam J.A."/>
            <person name="Harms H."/>
            <person name="Alanjari M."/>
            <person name="Koenig G.M."/>
            <person name="Daniel R."/>
            <person name="Schaeberle T.F."/>
        </authorList>
    </citation>
    <scope>NUCLEOTIDE SEQUENCE [LARGE SCALE GENOMIC DNA]</scope>
    <source>
        <strain evidence="10 11">SWB005</strain>
    </source>
</reference>
<evidence type="ECO:0000313" key="10">
    <source>
        <dbReference type="EMBL" id="PRP99388.1"/>
    </source>
</evidence>
<feature type="domain" description="Helicase ATP-binding" evidence="8">
    <location>
        <begin position="348"/>
        <end position="529"/>
    </location>
</feature>
<dbReference type="SMART" id="SM00513">
    <property type="entry name" value="SAP"/>
    <property type="match status" value="2"/>
</dbReference>
<name>A0A2S9Y2Q2_9BACT</name>
<dbReference type="SMART" id="SM00487">
    <property type="entry name" value="DEXDc"/>
    <property type="match status" value="1"/>
</dbReference>
<dbReference type="InterPro" id="IPR057342">
    <property type="entry name" value="DEXDc_RapA"/>
</dbReference>
<feature type="coiled-coil region" evidence="5">
    <location>
        <begin position="943"/>
        <end position="977"/>
    </location>
</feature>
<dbReference type="InterPro" id="IPR000330">
    <property type="entry name" value="SNF2_N"/>
</dbReference>
<organism evidence="10 11">
    <name type="scientific">Enhygromyxa salina</name>
    <dbReference type="NCBI Taxonomy" id="215803"/>
    <lineage>
        <taxon>Bacteria</taxon>
        <taxon>Pseudomonadati</taxon>
        <taxon>Myxococcota</taxon>
        <taxon>Polyangia</taxon>
        <taxon>Nannocystales</taxon>
        <taxon>Nannocystaceae</taxon>
        <taxon>Enhygromyxa</taxon>
    </lineage>
</organism>
<feature type="domain" description="Helicase C-terminal" evidence="9">
    <location>
        <begin position="754"/>
        <end position="911"/>
    </location>
</feature>
<dbReference type="InterPro" id="IPR014001">
    <property type="entry name" value="Helicase_ATP-bd"/>
</dbReference>
<keyword evidence="5" id="KW-0175">Coiled coil</keyword>
<keyword evidence="11" id="KW-1185">Reference proteome</keyword>
<dbReference type="Pfam" id="PF02037">
    <property type="entry name" value="SAP"/>
    <property type="match status" value="1"/>
</dbReference>
<feature type="compositionally biased region" description="Basic and acidic residues" evidence="6">
    <location>
        <begin position="585"/>
        <end position="594"/>
    </location>
</feature>
<comment type="caution">
    <text evidence="10">The sequence shown here is derived from an EMBL/GenBank/DDBJ whole genome shotgun (WGS) entry which is preliminary data.</text>
</comment>
<evidence type="ECO:0000313" key="11">
    <source>
        <dbReference type="Proteomes" id="UP000237968"/>
    </source>
</evidence>
<evidence type="ECO:0000259" key="9">
    <source>
        <dbReference type="PROSITE" id="PS51194"/>
    </source>
</evidence>
<evidence type="ECO:0000259" key="8">
    <source>
        <dbReference type="PROSITE" id="PS51192"/>
    </source>
</evidence>
<dbReference type="PROSITE" id="PS51192">
    <property type="entry name" value="HELICASE_ATP_BIND_1"/>
    <property type="match status" value="1"/>
</dbReference>
<dbReference type="NCBIfam" id="NF038317">
    <property type="entry name" value="DISARM_DrmD"/>
    <property type="match status" value="1"/>
</dbReference>
<dbReference type="GO" id="GO:0005524">
    <property type="term" value="F:ATP binding"/>
    <property type="evidence" value="ECO:0007669"/>
    <property type="project" value="UniProtKB-KW"/>
</dbReference>
<feature type="coiled-coil region" evidence="5">
    <location>
        <begin position="1202"/>
        <end position="1233"/>
    </location>
</feature>
<protein>
    <submittedName>
        <fullName evidence="10">RNA polymerase-associated protein RapA</fullName>
        <ecNumber evidence="10">3.6.4.-</ecNumber>
    </submittedName>
</protein>
<evidence type="ECO:0000256" key="4">
    <source>
        <dbReference type="ARBA" id="ARBA00022840"/>
    </source>
</evidence>